<reference evidence="6" key="1">
    <citation type="journal article" date="2019" name="Int. J. Syst. Evol. Microbiol.">
        <title>The Global Catalogue of Microorganisms (GCM) 10K type strain sequencing project: providing services to taxonomists for standard genome sequencing and annotation.</title>
        <authorList>
            <consortium name="The Broad Institute Genomics Platform"/>
            <consortium name="The Broad Institute Genome Sequencing Center for Infectious Disease"/>
            <person name="Wu L."/>
            <person name="Ma J."/>
        </authorList>
    </citation>
    <scope>NUCLEOTIDE SEQUENCE [LARGE SCALE GENOMIC DNA]</scope>
    <source>
        <strain evidence="6">CCUG 57113</strain>
    </source>
</reference>
<accession>A0ABW0LWX5</accession>
<feature type="domain" description="Quercetin 2,3-dioxygenase C-terminal cupin" evidence="4">
    <location>
        <begin position="145"/>
        <end position="229"/>
    </location>
</feature>
<name>A0ABW0LWX5_9BACL</name>
<comment type="similarity">
    <text evidence="1 2">Belongs to the pirin family.</text>
</comment>
<dbReference type="PANTHER" id="PTHR43212:SF3">
    <property type="entry name" value="QUERCETIN 2,3-DIOXYGENASE"/>
    <property type="match status" value="1"/>
</dbReference>
<feature type="domain" description="Pirin N-terminal" evidence="3">
    <location>
        <begin position="52"/>
        <end position="118"/>
    </location>
</feature>
<organism evidence="5 6">
    <name type="scientific">Cohnella suwonensis</name>
    <dbReference type="NCBI Taxonomy" id="696072"/>
    <lineage>
        <taxon>Bacteria</taxon>
        <taxon>Bacillati</taxon>
        <taxon>Bacillota</taxon>
        <taxon>Bacilli</taxon>
        <taxon>Bacillales</taxon>
        <taxon>Paenibacillaceae</taxon>
        <taxon>Cohnella</taxon>
    </lineage>
</organism>
<dbReference type="InterPro" id="IPR014710">
    <property type="entry name" value="RmlC-like_jellyroll"/>
</dbReference>
<dbReference type="EMBL" id="JBHSMH010000025">
    <property type="protein sequence ID" value="MFC5469103.1"/>
    <property type="molecule type" value="Genomic_DNA"/>
</dbReference>
<dbReference type="InterPro" id="IPR041602">
    <property type="entry name" value="Quercetinase_C"/>
</dbReference>
<dbReference type="InterPro" id="IPR003829">
    <property type="entry name" value="Pirin_N_dom"/>
</dbReference>
<evidence type="ECO:0000259" key="3">
    <source>
        <dbReference type="Pfam" id="PF02678"/>
    </source>
</evidence>
<dbReference type="Proteomes" id="UP001596105">
    <property type="component" value="Unassembled WGS sequence"/>
</dbReference>
<sequence>MHIFKAEHAHHIDQGIFQIRLMRPGLIWGDPSLEDYAFGPLSRIDRGTLGAGALVRMHEHNNDEIFSYMWKGTMLHEDSTGHRIEVSPNHLMMMNAGKSISHEESTPNSTVDMLQIFIRPEKADLPPKVQFYERSVIPTNGEWTLLAGPKETEAPLEIRQQVAVYDAHAKADTQLQAPSIEGMAPWLYVMNGSISINDVVLNKGDAVTYSPSEMSTIHILKDSSLVLFQVKLDAPMTLAGPFSGRKR</sequence>
<evidence type="ECO:0000313" key="5">
    <source>
        <dbReference type="EMBL" id="MFC5469103.1"/>
    </source>
</evidence>
<evidence type="ECO:0000256" key="1">
    <source>
        <dbReference type="ARBA" id="ARBA00008416"/>
    </source>
</evidence>
<dbReference type="Pfam" id="PF02678">
    <property type="entry name" value="Pirin"/>
    <property type="match status" value="1"/>
</dbReference>
<dbReference type="PANTHER" id="PTHR43212">
    <property type="entry name" value="QUERCETIN 2,3-DIOXYGENASE"/>
    <property type="match status" value="1"/>
</dbReference>
<dbReference type="SUPFAM" id="SSF51182">
    <property type="entry name" value="RmlC-like cupins"/>
    <property type="match status" value="1"/>
</dbReference>
<evidence type="ECO:0000256" key="2">
    <source>
        <dbReference type="RuleBase" id="RU003457"/>
    </source>
</evidence>
<proteinExistence type="inferred from homology"/>
<dbReference type="InterPro" id="IPR011051">
    <property type="entry name" value="RmlC_Cupin_sf"/>
</dbReference>
<dbReference type="Pfam" id="PF17954">
    <property type="entry name" value="Pirin_C_2"/>
    <property type="match status" value="1"/>
</dbReference>
<dbReference type="RefSeq" id="WP_209748805.1">
    <property type="nucleotide sequence ID" value="NZ_JBHSMH010000025.1"/>
</dbReference>
<gene>
    <name evidence="5" type="ORF">ACFPPD_10260</name>
</gene>
<keyword evidence="6" id="KW-1185">Reference proteome</keyword>
<evidence type="ECO:0000313" key="6">
    <source>
        <dbReference type="Proteomes" id="UP001596105"/>
    </source>
</evidence>
<dbReference type="Gene3D" id="2.60.120.10">
    <property type="entry name" value="Jelly Rolls"/>
    <property type="match status" value="2"/>
</dbReference>
<protein>
    <submittedName>
        <fullName evidence="5">Pirin family protein</fullName>
    </submittedName>
</protein>
<dbReference type="InterPro" id="IPR012093">
    <property type="entry name" value="Pirin"/>
</dbReference>
<comment type="caution">
    <text evidence="5">The sequence shown here is derived from an EMBL/GenBank/DDBJ whole genome shotgun (WGS) entry which is preliminary data.</text>
</comment>
<evidence type="ECO:0000259" key="4">
    <source>
        <dbReference type="Pfam" id="PF17954"/>
    </source>
</evidence>